<dbReference type="InParanoid" id="A0A0D0BHQ3"/>
<dbReference type="PROSITE" id="PS50888">
    <property type="entry name" value="BHLH"/>
    <property type="match status" value="1"/>
</dbReference>
<dbReference type="SMART" id="SM00353">
    <property type="entry name" value="HLH"/>
    <property type="match status" value="1"/>
</dbReference>
<feature type="compositionally biased region" description="Polar residues" evidence="2">
    <location>
        <begin position="310"/>
        <end position="334"/>
    </location>
</feature>
<accession>A0A0D0BHQ3</accession>
<feature type="compositionally biased region" description="Polar residues" evidence="2">
    <location>
        <begin position="292"/>
        <end position="303"/>
    </location>
</feature>
<dbReference type="OrthoDB" id="5344169at2759"/>
<dbReference type="AlphaFoldDB" id="A0A0D0BHQ3"/>
<gene>
    <name evidence="4" type="ORF">CY34DRAFT_83126</name>
</gene>
<proteinExistence type="predicted"/>
<evidence type="ECO:0000256" key="2">
    <source>
        <dbReference type="SAM" id="MobiDB-lite"/>
    </source>
</evidence>
<dbReference type="Pfam" id="PF00010">
    <property type="entry name" value="HLH"/>
    <property type="match status" value="1"/>
</dbReference>
<evidence type="ECO:0000313" key="4">
    <source>
        <dbReference type="EMBL" id="KIK42713.1"/>
    </source>
</evidence>
<dbReference type="InterPro" id="IPR011598">
    <property type="entry name" value="bHLH_dom"/>
</dbReference>
<evidence type="ECO:0000313" key="5">
    <source>
        <dbReference type="Proteomes" id="UP000054485"/>
    </source>
</evidence>
<dbReference type="FunCoup" id="A0A0D0BHQ3">
    <property type="interactions" value="174"/>
</dbReference>
<reference evidence="5" key="2">
    <citation type="submission" date="2015-01" db="EMBL/GenBank/DDBJ databases">
        <title>Evolutionary Origins and Diversification of the Mycorrhizal Mutualists.</title>
        <authorList>
            <consortium name="DOE Joint Genome Institute"/>
            <consortium name="Mycorrhizal Genomics Consortium"/>
            <person name="Kohler A."/>
            <person name="Kuo A."/>
            <person name="Nagy L.G."/>
            <person name="Floudas D."/>
            <person name="Copeland A."/>
            <person name="Barry K.W."/>
            <person name="Cichocki N."/>
            <person name="Veneault-Fourrey C."/>
            <person name="LaButti K."/>
            <person name="Lindquist E.A."/>
            <person name="Lipzen A."/>
            <person name="Lundell T."/>
            <person name="Morin E."/>
            <person name="Murat C."/>
            <person name="Riley R."/>
            <person name="Ohm R."/>
            <person name="Sun H."/>
            <person name="Tunlid A."/>
            <person name="Henrissat B."/>
            <person name="Grigoriev I.V."/>
            <person name="Hibbett D.S."/>
            <person name="Martin F."/>
        </authorList>
    </citation>
    <scope>NUCLEOTIDE SEQUENCE [LARGE SCALE GENOMIC DNA]</scope>
    <source>
        <strain evidence="5">UH-Slu-Lm8-n1</strain>
    </source>
</reference>
<dbReference type="InterPro" id="IPR036638">
    <property type="entry name" value="HLH_DNA-bd_sf"/>
</dbReference>
<keyword evidence="5" id="KW-1185">Reference proteome</keyword>
<dbReference type="HOGENOM" id="CLU_020171_0_0_1"/>
<dbReference type="STRING" id="930992.A0A0D0BHQ3"/>
<feature type="compositionally biased region" description="Pro residues" evidence="2">
    <location>
        <begin position="341"/>
        <end position="352"/>
    </location>
</feature>
<dbReference type="SUPFAM" id="SSF47459">
    <property type="entry name" value="HLH, helix-loop-helix DNA-binding domain"/>
    <property type="match status" value="1"/>
</dbReference>
<protein>
    <submittedName>
        <fullName evidence="4">Unplaced genomic scaffold CY34scaffold_100, whole genome shotgun sequence</fullName>
    </submittedName>
</protein>
<name>A0A0D0BHQ3_9AGAM</name>
<evidence type="ECO:0000256" key="1">
    <source>
        <dbReference type="SAM" id="Coils"/>
    </source>
</evidence>
<dbReference type="GO" id="GO:0046983">
    <property type="term" value="F:protein dimerization activity"/>
    <property type="evidence" value="ECO:0007669"/>
    <property type="project" value="InterPro"/>
</dbReference>
<evidence type="ECO:0000259" key="3">
    <source>
        <dbReference type="PROSITE" id="PS50888"/>
    </source>
</evidence>
<dbReference type="Gene3D" id="4.10.280.10">
    <property type="entry name" value="Helix-loop-helix DNA-binding domain"/>
    <property type="match status" value="1"/>
</dbReference>
<feature type="compositionally biased region" description="Basic and acidic residues" evidence="2">
    <location>
        <begin position="398"/>
        <end position="407"/>
    </location>
</feature>
<keyword evidence="1" id="KW-0175">Coiled coil</keyword>
<dbReference type="EMBL" id="KN835231">
    <property type="protein sequence ID" value="KIK42713.1"/>
    <property type="molecule type" value="Genomic_DNA"/>
</dbReference>
<organism evidence="4 5">
    <name type="scientific">Suillus luteus UH-Slu-Lm8-n1</name>
    <dbReference type="NCBI Taxonomy" id="930992"/>
    <lineage>
        <taxon>Eukaryota</taxon>
        <taxon>Fungi</taxon>
        <taxon>Dikarya</taxon>
        <taxon>Basidiomycota</taxon>
        <taxon>Agaricomycotina</taxon>
        <taxon>Agaricomycetes</taxon>
        <taxon>Agaricomycetidae</taxon>
        <taxon>Boletales</taxon>
        <taxon>Suillineae</taxon>
        <taxon>Suillaceae</taxon>
        <taxon>Suillus</taxon>
    </lineage>
</organism>
<feature type="region of interest" description="Disordered" evidence="2">
    <location>
        <begin position="488"/>
        <end position="518"/>
    </location>
</feature>
<feature type="domain" description="BHLH" evidence="3">
    <location>
        <begin position="457"/>
        <end position="538"/>
    </location>
</feature>
<reference evidence="4 5" key="1">
    <citation type="submission" date="2014-04" db="EMBL/GenBank/DDBJ databases">
        <authorList>
            <consortium name="DOE Joint Genome Institute"/>
            <person name="Kuo A."/>
            <person name="Ruytinx J."/>
            <person name="Rineau F."/>
            <person name="Colpaert J."/>
            <person name="Kohler A."/>
            <person name="Nagy L.G."/>
            <person name="Floudas D."/>
            <person name="Copeland A."/>
            <person name="Barry K.W."/>
            <person name="Cichocki N."/>
            <person name="Veneault-Fourrey C."/>
            <person name="LaButti K."/>
            <person name="Lindquist E.A."/>
            <person name="Lipzen A."/>
            <person name="Lundell T."/>
            <person name="Morin E."/>
            <person name="Murat C."/>
            <person name="Sun H."/>
            <person name="Tunlid A."/>
            <person name="Henrissat B."/>
            <person name="Grigoriev I.V."/>
            <person name="Hibbett D.S."/>
            <person name="Martin F."/>
            <person name="Nordberg H.P."/>
            <person name="Cantor M.N."/>
            <person name="Hua S.X."/>
        </authorList>
    </citation>
    <scope>NUCLEOTIDE SEQUENCE [LARGE SCALE GENOMIC DNA]</scope>
    <source>
        <strain evidence="4 5">UH-Slu-Lm8-n1</strain>
    </source>
</reference>
<dbReference type="Proteomes" id="UP000054485">
    <property type="component" value="Unassembled WGS sequence"/>
</dbReference>
<feature type="compositionally biased region" description="Polar residues" evidence="2">
    <location>
        <begin position="441"/>
        <end position="452"/>
    </location>
</feature>
<feature type="region of interest" description="Disordered" evidence="2">
    <location>
        <begin position="393"/>
        <end position="471"/>
    </location>
</feature>
<feature type="coiled-coil region" evidence="1">
    <location>
        <begin position="535"/>
        <end position="562"/>
    </location>
</feature>
<sequence length="606" mass="65107">MDPSRGQDNNLNLQKDFLAFLFPESSSDHQRDHDSQQNEVMNAATAHGQRSNSGMLNFAGTSNPPPFNQQLDLMTMSNLMSMQGMDATAVPALPSSTGLTPQVIFEQQYKLTQLHQLQQLQNQIQNQIFQQQLALISGQSTLNTHDTSVEPTRDQIATFSGLPTPMSSTELRPLPNPEFLSRIGSQYPNPPQGVYSSHALDPVSLPSPHDTSVSPQYLRDMRHPGSSSAPANIVFHHTSPPMPLPSPPDLDIDISPLTSPWLEAYHTQRPPNKRTISPSAEDAARTVRKRGPSTTSPAPTVKSSIRHAKSVTNTPLLRSTKSRRNSTIMETDSPSPVDLSMPPPAPPGPRQSPPNSAAPSTREAASPMTPVTPASIMNLGRLGISSSLTTAAASTSQKADRAKETARARIAPDSGAPTKGSKKGALPFISPGPKLILPAGTPSSVNAGSSALSPPIPNRKSHKDAEQKRRDSLKTAYDDLRVLLPPVPLPSDENFPDEPILPGALPPRGPPKAGGDGPNKGVSKLQLLRCGNDFIRTLKGRVERRDSEIENLRREVLRLRAIAGDAAGGEHIDLEQDLDAIEAYSTFRQSSLGAVAEGDDADDAED</sequence>
<feature type="region of interest" description="Disordered" evidence="2">
    <location>
        <begin position="265"/>
        <end position="374"/>
    </location>
</feature>